<evidence type="ECO:0000256" key="1">
    <source>
        <dbReference type="SAM" id="SignalP"/>
    </source>
</evidence>
<protein>
    <submittedName>
        <fullName evidence="2">Uncharacterized protein</fullName>
    </submittedName>
</protein>
<sequence>MRFLLVAVLAATAIAQLYPTLIQSRPVYLPSNLPPHLQSDYQRPFQLAGAVPVYEPAYPNPPPHVISTSVAPQPVVVQPVNAAMPMVSSVGPQLVQTAAPQPLLQPMPLQQQYPYGYGYGYPTQKPDGPLKRFFKGAADGFVLGTMGWLG</sequence>
<feature type="signal peptide" evidence="1">
    <location>
        <begin position="1"/>
        <end position="15"/>
    </location>
</feature>
<dbReference type="AlphaFoldDB" id="A0A0C2FM34"/>
<keyword evidence="3" id="KW-1185">Reference proteome</keyword>
<gene>
    <name evidence="2" type="ORF">ANCDUO_24054</name>
</gene>
<dbReference type="OrthoDB" id="5819722at2759"/>
<evidence type="ECO:0000313" key="2">
    <source>
        <dbReference type="EMBL" id="KIH45896.1"/>
    </source>
</evidence>
<keyword evidence="1" id="KW-0732">Signal</keyword>
<dbReference type="EMBL" id="KN770769">
    <property type="protein sequence ID" value="KIH45896.1"/>
    <property type="molecule type" value="Genomic_DNA"/>
</dbReference>
<proteinExistence type="predicted"/>
<name>A0A0C2FM34_9BILA</name>
<organism evidence="2 3">
    <name type="scientific">Ancylostoma duodenale</name>
    <dbReference type="NCBI Taxonomy" id="51022"/>
    <lineage>
        <taxon>Eukaryota</taxon>
        <taxon>Metazoa</taxon>
        <taxon>Ecdysozoa</taxon>
        <taxon>Nematoda</taxon>
        <taxon>Chromadorea</taxon>
        <taxon>Rhabditida</taxon>
        <taxon>Rhabditina</taxon>
        <taxon>Rhabditomorpha</taxon>
        <taxon>Strongyloidea</taxon>
        <taxon>Ancylostomatidae</taxon>
        <taxon>Ancylostomatinae</taxon>
        <taxon>Ancylostoma</taxon>
    </lineage>
</organism>
<accession>A0A0C2FM34</accession>
<reference evidence="2 3" key="1">
    <citation type="submission" date="2013-12" db="EMBL/GenBank/DDBJ databases">
        <title>Draft genome of the parsitic nematode Ancylostoma duodenale.</title>
        <authorList>
            <person name="Mitreva M."/>
        </authorList>
    </citation>
    <scope>NUCLEOTIDE SEQUENCE [LARGE SCALE GENOMIC DNA]</scope>
    <source>
        <strain evidence="2 3">Zhejiang</strain>
    </source>
</reference>
<dbReference type="Proteomes" id="UP000054047">
    <property type="component" value="Unassembled WGS sequence"/>
</dbReference>
<feature type="chain" id="PRO_5013311638" evidence="1">
    <location>
        <begin position="16"/>
        <end position="150"/>
    </location>
</feature>
<evidence type="ECO:0000313" key="3">
    <source>
        <dbReference type="Proteomes" id="UP000054047"/>
    </source>
</evidence>